<comment type="caution">
    <text evidence="3">The sequence shown here is derived from an EMBL/GenBank/DDBJ whole genome shotgun (WGS) entry which is preliminary data.</text>
</comment>
<keyword evidence="2" id="KW-0472">Membrane</keyword>
<evidence type="ECO:0000313" key="3">
    <source>
        <dbReference type="EMBL" id="GFN75919.1"/>
    </source>
</evidence>
<dbReference type="Proteomes" id="UP000735302">
    <property type="component" value="Unassembled WGS sequence"/>
</dbReference>
<gene>
    <name evidence="3" type="ORF">PoB_000242500</name>
</gene>
<feature type="compositionally biased region" description="Low complexity" evidence="1">
    <location>
        <begin position="42"/>
        <end position="57"/>
    </location>
</feature>
<keyword evidence="4" id="KW-1185">Reference proteome</keyword>
<evidence type="ECO:0000313" key="4">
    <source>
        <dbReference type="Proteomes" id="UP000735302"/>
    </source>
</evidence>
<reference evidence="3 4" key="1">
    <citation type="journal article" date="2021" name="Elife">
        <title>Chloroplast acquisition without the gene transfer in kleptoplastic sea slugs, Plakobranchus ocellatus.</title>
        <authorList>
            <person name="Maeda T."/>
            <person name="Takahashi S."/>
            <person name="Yoshida T."/>
            <person name="Shimamura S."/>
            <person name="Takaki Y."/>
            <person name="Nagai Y."/>
            <person name="Toyoda A."/>
            <person name="Suzuki Y."/>
            <person name="Arimoto A."/>
            <person name="Ishii H."/>
            <person name="Satoh N."/>
            <person name="Nishiyama T."/>
            <person name="Hasebe M."/>
            <person name="Maruyama T."/>
            <person name="Minagawa J."/>
            <person name="Obokata J."/>
            <person name="Shigenobu S."/>
        </authorList>
    </citation>
    <scope>NUCLEOTIDE SEQUENCE [LARGE SCALE GENOMIC DNA]</scope>
</reference>
<protein>
    <submittedName>
        <fullName evidence="3">Uncharacterized protein</fullName>
    </submittedName>
</protein>
<sequence>MLDISTKARASIYRVPTPFYAASFPFFFFPSLQSRTRERVNQQQSLSPQQSTLFSPQISDRPGQGK</sequence>
<organism evidence="3 4">
    <name type="scientific">Plakobranchus ocellatus</name>
    <dbReference type="NCBI Taxonomy" id="259542"/>
    <lineage>
        <taxon>Eukaryota</taxon>
        <taxon>Metazoa</taxon>
        <taxon>Spiralia</taxon>
        <taxon>Lophotrochozoa</taxon>
        <taxon>Mollusca</taxon>
        <taxon>Gastropoda</taxon>
        <taxon>Heterobranchia</taxon>
        <taxon>Euthyneura</taxon>
        <taxon>Panpulmonata</taxon>
        <taxon>Sacoglossa</taxon>
        <taxon>Placobranchoidea</taxon>
        <taxon>Plakobranchidae</taxon>
        <taxon>Plakobranchus</taxon>
    </lineage>
</organism>
<proteinExistence type="predicted"/>
<dbReference type="AlphaFoldDB" id="A0AAV3XYM0"/>
<evidence type="ECO:0000256" key="2">
    <source>
        <dbReference type="SAM" id="Phobius"/>
    </source>
</evidence>
<accession>A0AAV3XYM0</accession>
<evidence type="ECO:0000256" key="1">
    <source>
        <dbReference type="SAM" id="MobiDB-lite"/>
    </source>
</evidence>
<keyword evidence="2" id="KW-1133">Transmembrane helix</keyword>
<name>A0AAV3XYM0_9GAST</name>
<feature type="region of interest" description="Disordered" evidence="1">
    <location>
        <begin position="38"/>
        <end position="66"/>
    </location>
</feature>
<keyword evidence="2" id="KW-0812">Transmembrane</keyword>
<feature type="transmembrane region" description="Helical" evidence="2">
    <location>
        <begin position="12"/>
        <end position="29"/>
    </location>
</feature>
<dbReference type="EMBL" id="BLXT01000311">
    <property type="protein sequence ID" value="GFN75919.1"/>
    <property type="molecule type" value="Genomic_DNA"/>
</dbReference>